<dbReference type="EMBL" id="JAHRHJ020000010">
    <property type="protein sequence ID" value="KAH9297494.1"/>
    <property type="molecule type" value="Genomic_DNA"/>
</dbReference>
<evidence type="ECO:0000313" key="1">
    <source>
        <dbReference type="EMBL" id="KAH9297494.1"/>
    </source>
</evidence>
<evidence type="ECO:0000313" key="2">
    <source>
        <dbReference type="Proteomes" id="UP000824469"/>
    </source>
</evidence>
<feature type="non-terminal residue" evidence="1">
    <location>
        <position position="1"/>
    </location>
</feature>
<accession>A0AA38CJS5</accession>
<protein>
    <submittedName>
        <fullName evidence="1">Uncharacterized protein</fullName>
    </submittedName>
</protein>
<name>A0AA38CJS5_TAXCH</name>
<comment type="caution">
    <text evidence="1">The sequence shown here is derived from an EMBL/GenBank/DDBJ whole genome shotgun (WGS) entry which is preliminary data.</text>
</comment>
<keyword evidence="2" id="KW-1185">Reference proteome</keyword>
<dbReference type="AlphaFoldDB" id="A0AA38CJS5"/>
<dbReference type="Gene3D" id="1.10.1200.240">
    <property type="match status" value="1"/>
</dbReference>
<gene>
    <name evidence="1" type="ORF">KI387_029176</name>
</gene>
<organism evidence="1 2">
    <name type="scientific">Taxus chinensis</name>
    <name type="common">Chinese yew</name>
    <name type="synonym">Taxus wallichiana var. chinensis</name>
    <dbReference type="NCBI Taxonomy" id="29808"/>
    <lineage>
        <taxon>Eukaryota</taxon>
        <taxon>Viridiplantae</taxon>
        <taxon>Streptophyta</taxon>
        <taxon>Embryophyta</taxon>
        <taxon>Tracheophyta</taxon>
        <taxon>Spermatophyta</taxon>
        <taxon>Pinopsida</taxon>
        <taxon>Pinidae</taxon>
        <taxon>Conifers II</taxon>
        <taxon>Cupressales</taxon>
        <taxon>Taxaceae</taxon>
        <taxon>Taxus</taxon>
    </lineage>
</organism>
<reference evidence="1 2" key="1">
    <citation type="journal article" date="2021" name="Nat. Plants">
        <title>The Taxus genome provides insights into paclitaxel biosynthesis.</title>
        <authorList>
            <person name="Xiong X."/>
            <person name="Gou J."/>
            <person name="Liao Q."/>
            <person name="Li Y."/>
            <person name="Zhou Q."/>
            <person name="Bi G."/>
            <person name="Li C."/>
            <person name="Du R."/>
            <person name="Wang X."/>
            <person name="Sun T."/>
            <person name="Guo L."/>
            <person name="Liang H."/>
            <person name="Lu P."/>
            <person name="Wu Y."/>
            <person name="Zhang Z."/>
            <person name="Ro D.K."/>
            <person name="Shang Y."/>
            <person name="Huang S."/>
            <person name="Yan J."/>
        </authorList>
    </citation>
    <scope>NUCLEOTIDE SEQUENCE [LARGE SCALE GENOMIC DNA]</scope>
    <source>
        <strain evidence="1">Ta-2019</strain>
    </source>
</reference>
<proteinExistence type="predicted"/>
<sequence length="187" mass="21919">YASEVFDIMSEIYVVHKCVNEPLVLFHQMQLEELKHDFVAMMSMLLKYTPFGTLEQCSFLCHFINIYVISWSSMVVVCGKHGATSNMSCRIHCEVMQKNFLLALWVLKHIEMNEEYICNKEAKGKDYSMDLVDLMRSFRDLLDDKNLVVDVHWKDNVFKNMRGLMESAHKSKEETAREKNLSDKFEA</sequence>
<dbReference type="Proteomes" id="UP000824469">
    <property type="component" value="Unassembled WGS sequence"/>
</dbReference>